<sequence length="92" mass="10474">MKRREEKEAKEEKLEELAGIKKDALLALRPEQPPDCLVNIGRSPRSPVLFYKRSGCGRNRILSGDISDHSLHRSVDFSSRRDGCAQKDVRLI</sequence>
<organism evidence="1 2">
    <name type="scientific">Liparis tanakae</name>
    <name type="common">Tanaka's snailfish</name>
    <dbReference type="NCBI Taxonomy" id="230148"/>
    <lineage>
        <taxon>Eukaryota</taxon>
        <taxon>Metazoa</taxon>
        <taxon>Chordata</taxon>
        <taxon>Craniata</taxon>
        <taxon>Vertebrata</taxon>
        <taxon>Euteleostomi</taxon>
        <taxon>Actinopterygii</taxon>
        <taxon>Neopterygii</taxon>
        <taxon>Teleostei</taxon>
        <taxon>Neoteleostei</taxon>
        <taxon>Acanthomorphata</taxon>
        <taxon>Eupercaria</taxon>
        <taxon>Perciformes</taxon>
        <taxon>Cottioidei</taxon>
        <taxon>Cottales</taxon>
        <taxon>Liparidae</taxon>
        <taxon>Liparis</taxon>
    </lineage>
</organism>
<dbReference type="AlphaFoldDB" id="A0A4Z2I424"/>
<evidence type="ECO:0000313" key="2">
    <source>
        <dbReference type="Proteomes" id="UP000314294"/>
    </source>
</evidence>
<accession>A0A4Z2I424</accession>
<protein>
    <submittedName>
        <fullName evidence="1">Uncharacterized protein</fullName>
    </submittedName>
</protein>
<comment type="caution">
    <text evidence="1">The sequence shown here is derived from an EMBL/GenBank/DDBJ whole genome shotgun (WGS) entry which is preliminary data.</text>
</comment>
<reference evidence="1 2" key="1">
    <citation type="submission" date="2019-03" db="EMBL/GenBank/DDBJ databases">
        <title>First draft genome of Liparis tanakae, snailfish: a comprehensive survey of snailfish specific genes.</title>
        <authorList>
            <person name="Kim W."/>
            <person name="Song I."/>
            <person name="Jeong J.-H."/>
            <person name="Kim D."/>
            <person name="Kim S."/>
            <person name="Ryu S."/>
            <person name="Song J.Y."/>
            <person name="Lee S.K."/>
        </authorList>
    </citation>
    <scope>NUCLEOTIDE SEQUENCE [LARGE SCALE GENOMIC DNA]</scope>
    <source>
        <tissue evidence="1">Muscle</tissue>
    </source>
</reference>
<dbReference type="Proteomes" id="UP000314294">
    <property type="component" value="Unassembled WGS sequence"/>
</dbReference>
<evidence type="ECO:0000313" key="1">
    <source>
        <dbReference type="EMBL" id="TNN72012.1"/>
    </source>
</evidence>
<dbReference type="EMBL" id="SRLO01000143">
    <property type="protein sequence ID" value="TNN72012.1"/>
    <property type="molecule type" value="Genomic_DNA"/>
</dbReference>
<proteinExistence type="predicted"/>
<keyword evidence="2" id="KW-1185">Reference proteome</keyword>
<name>A0A4Z2I424_9TELE</name>
<gene>
    <name evidence="1" type="ORF">EYF80_017800</name>
</gene>